<comment type="caution">
    <text evidence="2">The sequence shown here is derived from an EMBL/GenBank/DDBJ whole genome shotgun (WGS) entry which is preliminary data.</text>
</comment>
<sequence length="87" mass="9302">MGSGYYGGYHNTSGANDDDLDETSNIDDNARDLAREFRLTTGGYFGQKGNGKGVRIISSTDPLTTAEHCYQVLGKGGSERTAYNSKG</sequence>
<reference evidence="2 3" key="1">
    <citation type="submission" date="2014-03" db="EMBL/GenBank/DDBJ databases">
        <title>Genomics of Bifidobacteria.</title>
        <authorList>
            <person name="Ventura M."/>
            <person name="Milani C."/>
            <person name="Lugli G.A."/>
        </authorList>
    </citation>
    <scope>NUCLEOTIDE SEQUENCE [LARGE SCALE GENOMIC DNA]</scope>
    <source>
        <strain evidence="2 3">DSM 23968</strain>
    </source>
</reference>
<organism evidence="2 3">
    <name type="scientific">Bifidobacterium stellenboschense</name>
    <dbReference type="NCBI Taxonomy" id="762211"/>
    <lineage>
        <taxon>Bacteria</taxon>
        <taxon>Bacillati</taxon>
        <taxon>Actinomycetota</taxon>
        <taxon>Actinomycetes</taxon>
        <taxon>Bifidobacteriales</taxon>
        <taxon>Bifidobacteriaceae</taxon>
        <taxon>Bifidobacterium</taxon>
    </lineage>
</organism>
<accession>A0A087DGE7</accession>
<evidence type="ECO:0000256" key="1">
    <source>
        <dbReference type="SAM" id="MobiDB-lite"/>
    </source>
</evidence>
<dbReference type="AlphaFoldDB" id="A0A087DGE7"/>
<proteinExistence type="predicted"/>
<keyword evidence="3" id="KW-1185">Reference proteome</keyword>
<protein>
    <submittedName>
        <fullName evidence="2">Uncharacterized protein</fullName>
    </submittedName>
</protein>
<evidence type="ECO:0000313" key="2">
    <source>
        <dbReference type="EMBL" id="KFI94597.1"/>
    </source>
</evidence>
<dbReference type="STRING" id="762211.BSTEL_1267"/>
<dbReference type="Proteomes" id="UP000029004">
    <property type="component" value="Unassembled WGS sequence"/>
</dbReference>
<feature type="compositionally biased region" description="Acidic residues" evidence="1">
    <location>
        <begin position="16"/>
        <end position="25"/>
    </location>
</feature>
<evidence type="ECO:0000313" key="3">
    <source>
        <dbReference type="Proteomes" id="UP000029004"/>
    </source>
</evidence>
<gene>
    <name evidence="2" type="ORF">BSTEL_1267</name>
</gene>
<dbReference type="EMBL" id="JGZP01000021">
    <property type="protein sequence ID" value="KFI94597.1"/>
    <property type="molecule type" value="Genomic_DNA"/>
</dbReference>
<name>A0A087DGE7_9BIFI</name>
<feature type="region of interest" description="Disordered" evidence="1">
    <location>
        <begin position="1"/>
        <end position="27"/>
    </location>
</feature>
<dbReference type="RefSeq" id="WP_156963269.1">
    <property type="nucleotide sequence ID" value="NZ_JGZP01000021.1"/>
</dbReference>